<dbReference type="SUPFAM" id="SSF57701">
    <property type="entry name" value="Zn2/Cys6 DNA-binding domain"/>
    <property type="match status" value="1"/>
</dbReference>
<feature type="compositionally biased region" description="Polar residues" evidence="5">
    <location>
        <begin position="60"/>
        <end position="69"/>
    </location>
</feature>
<keyword evidence="2" id="KW-0805">Transcription regulation</keyword>
<evidence type="ECO:0000256" key="2">
    <source>
        <dbReference type="ARBA" id="ARBA00023015"/>
    </source>
</evidence>
<dbReference type="GO" id="GO:0005634">
    <property type="term" value="C:nucleus"/>
    <property type="evidence" value="ECO:0007669"/>
    <property type="project" value="TreeGrafter"/>
</dbReference>
<dbReference type="Pfam" id="PF04082">
    <property type="entry name" value="Fungal_trans"/>
    <property type="match status" value="1"/>
</dbReference>
<organism evidence="7 8">
    <name type="scientific">Dactylonectria macrodidyma</name>
    <dbReference type="NCBI Taxonomy" id="307937"/>
    <lineage>
        <taxon>Eukaryota</taxon>
        <taxon>Fungi</taxon>
        <taxon>Dikarya</taxon>
        <taxon>Ascomycota</taxon>
        <taxon>Pezizomycotina</taxon>
        <taxon>Sordariomycetes</taxon>
        <taxon>Hypocreomycetidae</taxon>
        <taxon>Hypocreales</taxon>
        <taxon>Nectriaceae</taxon>
        <taxon>Dactylonectria</taxon>
    </lineage>
</organism>
<dbReference type="PANTHER" id="PTHR47424">
    <property type="entry name" value="REGULATORY PROTEIN GAL4"/>
    <property type="match status" value="1"/>
</dbReference>
<feature type="region of interest" description="Disordered" evidence="5">
    <location>
        <begin position="213"/>
        <end position="238"/>
    </location>
</feature>
<name>A0A9P9J9S3_9HYPO</name>
<evidence type="ECO:0000256" key="1">
    <source>
        <dbReference type="ARBA" id="ARBA00022723"/>
    </source>
</evidence>
<proteinExistence type="predicted"/>
<keyword evidence="3" id="KW-0804">Transcription</keyword>
<dbReference type="GO" id="GO:0006351">
    <property type="term" value="P:DNA-templated transcription"/>
    <property type="evidence" value="ECO:0007669"/>
    <property type="project" value="InterPro"/>
</dbReference>
<dbReference type="CDD" id="cd00067">
    <property type="entry name" value="GAL4"/>
    <property type="match status" value="1"/>
</dbReference>
<dbReference type="SMART" id="SM00066">
    <property type="entry name" value="GAL4"/>
    <property type="match status" value="1"/>
</dbReference>
<dbReference type="AlphaFoldDB" id="A0A9P9J9S3"/>
<feature type="compositionally biased region" description="Polar residues" evidence="5">
    <location>
        <begin position="213"/>
        <end position="223"/>
    </location>
</feature>
<evidence type="ECO:0000256" key="4">
    <source>
        <dbReference type="ARBA" id="ARBA00023242"/>
    </source>
</evidence>
<evidence type="ECO:0000256" key="3">
    <source>
        <dbReference type="ARBA" id="ARBA00023163"/>
    </source>
</evidence>
<dbReference type="OrthoDB" id="47007at2759"/>
<dbReference type="PROSITE" id="PS50048">
    <property type="entry name" value="ZN2_CY6_FUNGAL_2"/>
    <property type="match status" value="1"/>
</dbReference>
<dbReference type="InterPro" id="IPR036864">
    <property type="entry name" value="Zn2-C6_fun-type_DNA-bd_sf"/>
</dbReference>
<dbReference type="InterPro" id="IPR051127">
    <property type="entry name" value="Fungal_SecMet_Regulators"/>
</dbReference>
<dbReference type="GO" id="GO:0000978">
    <property type="term" value="F:RNA polymerase II cis-regulatory region sequence-specific DNA binding"/>
    <property type="evidence" value="ECO:0007669"/>
    <property type="project" value="TreeGrafter"/>
</dbReference>
<dbReference type="EMBL" id="JAGMUV010000007">
    <property type="protein sequence ID" value="KAH7148445.1"/>
    <property type="molecule type" value="Genomic_DNA"/>
</dbReference>
<feature type="domain" description="Zn(2)-C6 fungal-type" evidence="6">
    <location>
        <begin position="17"/>
        <end position="48"/>
    </location>
</feature>
<dbReference type="SMART" id="SM00906">
    <property type="entry name" value="Fungal_trans"/>
    <property type="match status" value="1"/>
</dbReference>
<feature type="compositionally biased region" description="Low complexity" evidence="5">
    <location>
        <begin position="225"/>
        <end position="238"/>
    </location>
</feature>
<evidence type="ECO:0000313" key="8">
    <source>
        <dbReference type="Proteomes" id="UP000738349"/>
    </source>
</evidence>
<feature type="compositionally biased region" description="Polar residues" evidence="5">
    <location>
        <begin position="155"/>
        <end position="167"/>
    </location>
</feature>
<keyword evidence="8" id="KW-1185">Reference proteome</keyword>
<reference evidence="7" key="1">
    <citation type="journal article" date="2021" name="Nat. Commun.">
        <title>Genetic determinants of endophytism in the Arabidopsis root mycobiome.</title>
        <authorList>
            <person name="Mesny F."/>
            <person name="Miyauchi S."/>
            <person name="Thiergart T."/>
            <person name="Pickel B."/>
            <person name="Atanasova L."/>
            <person name="Karlsson M."/>
            <person name="Huettel B."/>
            <person name="Barry K.W."/>
            <person name="Haridas S."/>
            <person name="Chen C."/>
            <person name="Bauer D."/>
            <person name="Andreopoulos W."/>
            <person name="Pangilinan J."/>
            <person name="LaButti K."/>
            <person name="Riley R."/>
            <person name="Lipzen A."/>
            <person name="Clum A."/>
            <person name="Drula E."/>
            <person name="Henrissat B."/>
            <person name="Kohler A."/>
            <person name="Grigoriev I.V."/>
            <person name="Martin F.M."/>
            <person name="Hacquard S."/>
        </authorList>
    </citation>
    <scope>NUCLEOTIDE SEQUENCE</scope>
    <source>
        <strain evidence="7">MPI-CAGE-AT-0147</strain>
    </source>
</reference>
<protein>
    <recommendedName>
        <fullName evidence="6">Zn(2)-C6 fungal-type domain-containing protein</fullName>
    </recommendedName>
</protein>
<keyword evidence="1" id="KW-0479">Metal-binding</keyword>
<gene>
    <name evidence="7" type="ORF">EDB81DRAFT_856154</name>
</gene>
<dbReference type="GO" id="GO:0000435">
    <property type="term" value="P:positive regulation of transcription from RNA polymerase II promoter by galactose"/>
    <property type="evidence" value="ECO:0007669"/>
    <property type="project" value="TreeGrafter"/>
</dbReference>
<dbReference type="Gene3D" id="4.10.240.10">
    <property type="entry name" value="Zn(2)-C6 fungal-type DNA-binding domain"/>
    <property type="match status" value="1"/>
</dbReference>
<sequence length="730" mass="79723">MPRPRVHPSQRQRAAEACNFCRASKKRCSATVPCTACTKRGIEASCYLTHRPWGTRRNTDATVSSSSPRQDPAARRRSQDPAAGPLVTTSGPGGSVQGRPLRSGPPPPSETPSAQRRASLPPATSPVWSPESSRIEAEEYRPISPSESRVDSPDAVQSTASGSTRKLSFNRDPHARMLLNLRGNRVFIGEAASISFLQFLRDTVEEQIGPSQFTRNDKSQNMLETAPTTSAAAASISPDPEALGKEDVLLHYDIYRAVTGGFLDILASPEIEVLLDSSNAQTHLLSDGSRTMLDLVVAIGAQCKSPEAAQGVGQHYFRRAQTRSFAAMLEDPDVDMVRAFILMTFYMLGHCRRNTAFLYLGIATRAAVALGLHRRDSYTDVNSLEEKLRLRVWMSLCIVDMLVSAILGRPPATLSLRFEVDQDLVESPGIRTDPDTICLVASYKISTIINAAAHELYGKETVAHAAAERLLDDIDKWSRGLPEYLKTESIDATGTRTQAETIRNVHVSCMYYFAVTLVTRPVLISTLTSRPGPENEASSQMASACLDAALYLIQVCMDAHQGRLLLGNMCIMKALLFATGLILGFVMVAERNSDYEVEKGFRSAKEILTSLAIQSPQAAHYSEILGFLLSAIETPRRRLTTRGRNKYVGRLFSLDKVAEGASDMGTVLDTSGNSSGGDAMDLTGDDNGLWASFQQSLADIDGDFLSGWDSLDLSQWDNFPFLAPRSFPVD</sequence>
<keyword evidence="4" id="KW-0539">Nucleus</keyword>
<dbReference type="PANTHER" id="PTHR47424:SF9">
    <property type="entry name" value="TAH-2"/>
    <property type="match status" value="1"/>
</dbReference>
<dbReference type="Proteomes" id="UP000738349">
    <property type="component" value="Unassembled WGS sequence"/>
</dbReference>
<dbReference type="GO" id="GO:0008270">
    <property type="term" value="F:zinc ion binding"/>
    <property type="evidence" value="ECO:0007669"/>
    <property type="project" value="InterPro"/>
</dbReference>
<evidence type="ECO:0000259" key="6">
    <source>
        <dbReference type="PROSITE" id="PS50048"/>
    </source>
</evidence>
<dbReference type="InterPro" id="IPR001138">
    <property type="entry name" value="Zn2Cys6_DnaBD"/>
</dbReference>
<comment type="caution">
    <text evidence="7">The sequence shown here is derived from an EMBL/GenBank/DDBJ whole genome shotgun (WGS) entry which is preliminary data.</text>
</comment>
<evidence type="ECO:0000256" key="5">
    <source>
        <dbReference type="SAM" id="MobiDB-lite"/>
    </source>
</evidence>
<dbReference type="CDD" id="cd12148">
    <property type="entry name" value="fungal_TF_MHR"/>
    <property type="match status" value="1"/>
</dbReference>
<dbReference type="GO" id="GO:0000981">
    <property type="term" value="F:DNA-binding transcription factor activity, RNA polymerase II-specific"/>
    <property type="evidence" value="ECO:0007669"/>
    <property type="project" value="InterPro"/>
</dbReference>
<dbReference type="InterPro" id="IPR007219">
    <property type="entry name" value="XnlR_reg_dom"/>
</dbReference>
<evidence type="ECO:0000313" key="7">
    <source>
        <dbReference type="EMBL" id="KAH7148445.1"/>
    </source>
</evidence>
<dbReference type="PROSITE" id="PS00463">
    <property type="entry name" value="ZN2_CY6_FUNGAL_1"/>
    <property type="match status" value="1"/>
</dbReference>
<feature type="region of interest" description="Disordered" evidence="5">
    <location>
        <begin position="53"/>
        <end position="168"/>
    </location>
</feature>
<accession>A0A9P9J9S3</accession>
<dbReference type="Pfam" id="PF00172">
    <property type="entry name" value="Zn_clus"/>
    <property type="match status" value="1"/>
</dbReference>